<evidence type="ECO:0000259" key="14">
    <source>
        <dbReference type="PROSITE" id="PS50026"/>
    </source>
</evidence>
<evidence type="ECO:0000256" key="5">
    <source>
        <dbReference type="ARBA" id="ARBA00022737"/>
    </source>
</evidence>
<dbReference type="RefSeq" id="NP_001369763.1">
    <property type="nucleotide sequence ID" value="NM_001382834.1"/>
</dbReference>
<dbReference type="CTD" id="56667"/>
<keyword evidence="11" id="KW-1133">Transmembrane helix</keyword>
<keyword evidence="3 9" id="KW-0245">EGF-like domain</keyword>
<evidence type="ECO:0000256" key="4">
    <source>
        <dbReference type="ARBA" id="ARBA00022729"/>
    </source>
</evidence>
<feature type="domain" description="EGF-like" evidence="14">
    <location>
        <begin position="233"/>
        <end position="269"/>
    </location>
</feature>
<dbReference type="RefSeq" id="NP_034869.1">
    <property type="nucleotide sequence ID" value="NM_010739.2"/>
</dbReference>
<dbReference type="MGI" id="MGI:103190">
    <property type="gene designation" value="Muc13"/>
</dbReference>
<evidence type="ECO:0000313" key="16">
    <source>
        <dbReference type="MGI" id="MGI:103190"/>
    </source>
</evidence>
<dbReference type="OMA" id="HKQCLIK"/>
<evidence type="ECO:0000259" key="13">
    <source>
        <dbReference type="PROSITE" id="PS50024"/>
    </source>
</evidence>
<dbReference type="SMART" id="SM00181">
    <property type="entry name" value="EGF"/>
    <property type="match status" value="3"/>
</dbReference>
<evidence type="ECO:0000256" key="8">
    <source>
        <dbReference type="ARBA" id="ARBA00023180"/>
    </source>
</evidence>
<dbReference type="OrthoDB" id="8938333at2759"/>
<reference evidence="15" key="5">
    <citation type="journal article" date="2002" name="Nature">
        <title>Analysis of the mouse transcriptome based on functional annotation of 60,770 full-length cDNAs.</title>
        <authorList>
            <consortium name="The FANTOM Consortium and the RIKEN Genome Exploration Research Group Phase I and II Team"/>
        </authorList>
    </citation>
    <scope>NUCLEOTIDE SEQUENCE</scope>
    <source>
        <strain evidence="15">C57BL/6J</strain>
        <tissue evidence="15">Placenta and extra embryonic tissue</tissue>
    </source>
</reference>
<dbReference type="VEuPathDB" id="HostDB:ENSMUSG00000022824"/>
<accession>Q3V1S6</accession>
<dbReference type="SUPFAM" id="SSF57184">
    <property type="entry name" value="Growth factor receptor domain"/>
    <property type="match status" value="1"/>
</dbReference>
<keyword evidence="2" id="KW-1003">Cell membrane</keyword>
<evidence type="ECO:0000256" key="7">
    <source>
        <dbReference type="ARBA" id="ARBA00023157"/>
    </source>
</evidence>
<keyword evidence="7" id="KW-1015">Disulfide bond</keyword>
<dbReference type="SMART" id="SM00200">
    <property type="entry name" value="SEA"/>
    <property type="match status" value="1"/>
</dbReference>
<dbReference type="KEGG" id="mmu:17063"/>
<feature type="compositionally biased region" description="Polar residues" evidence="10">
    <location>
        <begin position="554"/>
        <end position="567"/>
    </location>
</feature>
<dbReference type="Antibodypedia" id="33002">
    <property type="antibodies" value="330 antibodies from 33 providers"/>
</dbReference>
<dbReference type="GeneID" id="17063"/>
<dbReference type="PROSITE" id="PS50024">
    <property type="entry name" value="SEA"/>
    <property type="match status" value="1"/>
</dbReference>
<evidence type="ECO:0000256" key="1">
    <source>
        <dbReference type="ARBA" id="ARBA00004236"/>
    </source>
</evidence>
<protein>
    <recommendedName>
        <fullName evidence="17">Mucin-13</fullName>
    </recommendedName>
</protein>
<comment type="caution">
    <text evidence="9">Lacks conserved residue(s) required for the propagation of feature annotation.</text>
</comment>
<sequence>MKGFLLLSLSLLLVTVGSSSQASSTTSSSGGTSPPTTVQSQSPGSSSQASTTTSSSGGASPPTTVQSQSPGSSSQASTTTSSSGGASPPTTVQSQSPGSSSQASTTTSSSGGASPPTTVQSQSPGSSSQASTTTSSSGGASPPTTVQSQSPGSSSQASTTTSSSGGASPPTTVQSQSPGSSSQVSTTTSSSGGASPPTTVQSQSPGSSSQPGPTQPSGGASSSTVPSGGSTGPSDLCNPNPCKGTASCVKLHSKHFCLCLEGYYYNSSLSSCVKGTTFPGDISMSVSETANLEDENSVGYQELYNSVTDFFETTFNKTDYGQTVIIKVSTAPSRSARSAMRDATKDVSVSVVNIFGADTKETEKSVSSAIETAIKTSGNVKDYVSINLCDHYGCVGNDSSKCQDILQCTCKPGLDRLNPQVPFCVAVTCSQPCNAEEKEQCLKMDNGVMDCVCMPGYQRANGNRKCEECPFGYSGMNCKDQFQLILTIVGTIAGALILILLIAFIVSARSKNKKKDGEEQRLIEDDFHNLRLRQTGFSNLGADNSIFPKVRTGVPSQTPNPYANQRSMPRPDY</sequence>
<dbReference type="AlphaFoldDB" id="Q3V1S6"/>
<dbReference type="PANTHER" id="PTHR24037">
    <property type="entry name" value="HEART DEVELOPMENT PROTEIN WITH EGF-LIKE DOMAINS 1"/>
    <property type="match status" value="1"/>
</dbReference>
<evidence type="ECO:0000256" key="3">
    <source>
        <dbReference type="ARBA" id="ARBA00022536"/>
    </source>
</evidence>
<comment type="subcellular location">
    <subcellularLocation>
        <location evidence="1">Cell membrane</location>
    </subcellularLocation>
</comment>
<dbReference type="GO" id="GO:0005886">
    <property type="term" value="C:plasma membrane"/>
    <property type="evidence" value="ECO:0007669"/>
    <property type="project" value="UniProtKB-SubCell"/>
</dbReference>
<reference evidence="15" key="6">
    <citation type="submission" date="2004-03" db="EMBL/GenBank/DDBJ databases">
        <authorList>
            <person name="Arakawa T."/>
            <person name="Carninci P."/>
            <person name="Fukuda S."/>
            <person name="Hashizume W."/>
            <person name="Hayashida K."/>
            <person name="Hori F."/>
            <person name="Iida J."/>
            <person name="Imamura K."/>
            <person name="Imotani K."/>
            <person name="Itoh M."/>
            <person name="Kanagawa S."/>
            <person name="Kawai J."/>
            <person name="Kojima M."/>
            <person name="Konno H."/>
            <person name="Murata M."/>
            <person name="Nakamura M."/>
            <person name="Ninomiya N."/>
            <person name="Nishiyori H."/>
            <person name="Nomura K."/>
            <person name="Ohno M."/>
            <person name="Sakazume N."/>
            <person name="Sano H."/>
            <person name="Sasaki D."/>
            <person name="Shibata K."/>
            <person name="Shiraki T."/>
            <person name="Tagami M."/>
            <person name="Tagami Y."/>
            <person name="Waki K."/>
            <person name="Watahiki A."/>
            <person name="Muramatsu M."/>
            <person name="Hayashizaki Y."/>
        </authorList>
    </citation>
    <scope>NUCLEOTIDE SEQUENCE</scope>
    <source>
        <strain evidence="15">C57BL/6J</strain>
        <tissue evidence="15">Placenta and extra embryonic tissue</tissue>
    </source>
</reference>
<evidence type="ECO:0008006" key="17">
    <source>
        <dbReference type="Google" id="ProtNLM"/>
    </source>
</evidence>
<keyword evidence="4 12" id="KW-0732">Signal</keyword>
<organism evidence="15">
    <name type="scientific">Mus musculus</name>
    <name type="common">Mouse</name>
    <dbReference type="NCBI Taxonomy" id="10090"/>
    <lineage>
        <taxon>Eukaryota</taxon>
        <taxon>Metazoa</taxon>
        <taxon>Chordata</taxon>
        <taxon>Craniata</taxon>
        <taxon>Vertebrata</taxon>
        <taxon>Euteleostomi</taxon>
        <taxon>Mammalia</taxon>
        <taxon>Eutheria</taxon>
        <taxon>Euarchontoglires</taxon>
        <taxon>Glires</taxon>
        <taxon>Rodentia</taxon>
        <taxon>Myomorpha</taxon>
        <taxon>Muroidea</taxon>
        <taxon>Muridae</taxon>
        <taxon>Murinae</taxon>
        <taxon>Mus</taxon>
        <taxon>Mus</taxon>
    </lineage>
</organism>
<evidence type="ECO:0000256" key="2">
    <source>
        <dbReference type="ARBA" id="ARBA00022475"/>
    </source>
</evidence>
<feature type="domain" description="SEA" evidence="13">
    <location>
        <begin position="274"/>
        <end position="391"/>
    </location>
</feature>
<evidence type="ECO:0000256" key="9">
    <source>
        <dbReference type="PROSITE-ProRule" id="PRU00076"/>
    </source>
</evidence>
<dbReference type="ExpressionAtlas" id="Q3V1S6">
    <property type="expression patterns" value="baseline and differential"/>
</dbReference>
<dbReference type="AGR" id="MGI:103190"/>
<dbReference type="HOGENOM" id="CLU_020534_1_0_1"/>
<gene>
    <name evidence="16" type="primary">Muc13</name>
</gene>
<dbReference type="BioGRID-ORCS" id="17063">
    <property type="hits" value="0 hits in 79 CRISPR screens"/>
</dbReference>
<feature type="transmembrane region" description="Helical" evidence="11">
    <location>
        <begin position="484"/>
        <end position="506"/>
    </location>
</feature>
<dbReference type="PROSITE" id="PS50026">
    <property type="entry name" value="EGF_3"/>
    <property type="match status" value="1"/>
</dbReference>
<feature type="compositionally biased region" description="Low complexity" evidence="10">
    <location>
        <begin position="16"/>
        <end position="234"/>
    </location>
</feature>
<reference evidence="15" key="4">
    <citation type="journal article" date="2001" name="Nature">
        <title>Functional annotation of a full-length mouse cDNA collection.</title>
        <authorList>
            <consortium name="The RIKEN Genome Exploration Research Group Phase II Team and the FANTOM Consortium"/>
        </authorList>
    </citation>
    <scope>NUCLEOTIDE SEQUENCE</scope>
    <source>
        <strain evidence="15">C57BL/6J</strain>
        <tissue evidence="15">Placenta and extra embryonic tissue</tissue>
    </source>
</reference>
<evidence type="ECO:0000256" key="11">
    <source>
        <dbReference type="SAM" id="Phobius"/>
    </source>
</evidence>
<reference evidence="15" key="2">
    <citation type="journal article" date="2000" name="Genome Res.">
        <title>Normalization and subtraction of cap-trapper-selected cDNAs to prepare full-length cDNA libraries for rapid discovery of new genes.</title>
        <authorList>
            <person name="Carninci P."/>
            <person name="Shibata Y."/>
            <person name="Hayatsu N."/>
            <person name="Sugahara Y."/>
            <person name="Shibata K."/>
            <person name="Itoh M."/>
            <person name="Konno H."/>
            <person name="Okazaki Y."/>
            <person name="Muramatsu M."/>
            <person name="Hayashizaki Y."/>
        </authorList>
    </citation>
    <scope>NUCLEOTIDE SEQUENCE</scope>
    <source>
        <strain evidence="15">C57BL/6J</strain>
        <tissue evidence="15">Placenta and extra embryonic tissue</tissue>
    </source>
</reference>
<feature type="signal peptide" evidence="12">
    <location>
        <begin position="1"/>
        <end position="19"/>
    </location>
</feature>
<reference evidence="15" key="1">
    <citation type="journal article" date="1999" name="Methods Enzymol.">
        <title>High-efficiency full-length cDNA cloning.</title>
        <authorList>
            <person name="Carninci P."/>
            <person name="Hayashizaki Y."/>
        </authorList>
    </citation>
    <scope>NUCLEOTIDE SEQUENCE</scope>
    <source>
        <strain evidence="15">C57BL/6J</strain>
        <tissue evidence="15">Placenta and extra embryonic tissue</tissue>
    </source>
</reference>
<dbReference type="PhylomeDB" id="Q3V1S6"/>
<dbReference type="InterPro" id="IPR000082">
    <property type="entry name" value="SEA_dom"/>
</dbReference>
<feature type="region of interest" description="Disordered" evidence="10">
    <location>
        <begin position="16"/>
        <end position="237"/>
    </location>
</feature>
<reference evidence="15" key="3">
    <citation type="journal article" date="2000" name="Genome Res.">
        <title>RIKEN integrated sequence analysis (RISA) system--384-format sequencing pipeline with 384 multicapillary sequencer.</title>
        <authorList>
            <person name="Shibata K."/>
            <person name="Itoh M."/>
            <person name="Aizawa K."/>
            <person name="Nagaoka S."/>
            <person name="Sasaki N."/>
            <person name="Carninci P."/>
            <person name="Konno H."/>
            <person name="Akiyama J."/>
            <person name="Nishi K."/>
            <person name="Kitsunai T."/>
            <person name="Tashiro H."/>
            <person name="Itoh M."/>
            <person name="Sumi N."/>
            <person name="Ishii Y."/>
            <person name="Nakamura S."/>
            <person name="Hazama M."/>
            <person name="Nishine T."/>
            <person name="Harada A."/>
            <person name="Yamamoto R."/>
            <person name="Matsumoto H."/>
            <person name="Sakaguchi S."/>
            <person name="Ikegami T."/>
            <person name="Kashiwagi K."/>
            <person name="Fujiwake S."/>
            <person name="Inoue K."/>
            <person name="Togawa Y."/>
            <person name="Izawa M."/>
            <person name="Ohara E."/>
            <person name="Watahiki M."/>
            <person name="Yoneda Y."/>
            <person name="Ishikawa T."/>
            <person name="Ozawa K."/>
            <person name="Tanaka T."/>
            <person name="Matsuura S."/>
            <person name="Kawai J."/>
            <person name="Okazaki Y."/>
            <person name="Muramatsu M."/>
            <person name="Inoue Y."/>
            <person name="Kira A."/>
            <person name="Hayashizaki Y."/>
        </authorList>
    </citation>
    <scope>NUCLEOTIDE SEQUENCE</scope>
    <source>
        <strain evidence="15">C57BL/6J</strain>
        <tissue evidence="15">Placenta and extra embryonic tissue</tissue>
    </source>
</reference>
<feature type="region of interest" description="Disordered" evidence="10">
    <location>
        <begin position="548"/>
        <end position="573"/>
    </location>
</feature>
<evidence type="ECO:0000256" key="6">
    <source>
        <dbReference type="ARBA" id="ARBA00023136"/>
    </source>
</evidence>
<dbReference type="InterPro" id="IPR009030">
    <property type="entry name" value="Growth_fac_rcpt_cys_sf"/>
</dbReference>
<reference evidence="15" key="7">
    <citation type="journal article" date="2005" name="Science">
        <title>The Transcriptional Landscape of the Mammalian Genome.</title>
        <authorList>
            <consortium name="The FANTOM Consortium"/>
            <consortium name="Riken Genome Exploration Research Group and Genome Science Group (Genome Network Project Core Group)"/>
        </authorList>
    </citation>
    <scope>NUCLEOTIDE SEQUENCE</scope>
    <source>
        <strain evidence="15">C57BL/6J</strain>
        <tissue evidence="15">Placenta and extra embryonic tissue</tissue>
    </source>
</reference>
<dbReference type="EMBL" id="AK132274">
    <property type="protein sequence ID" value="BAE21074.1"/>
    <property type="molecule type" value="mRNA"/>
</dbReference>
<proteinExistence type="evidence at transcript level"/>
<dbReference type="PANTHER" id="PTHR24037:SF10">
    <property type="entry name" value="MUCIN-13"/>
    <property type="match status" value="1"/>
</dbReference>
<reference evidence="15" key="8">
    <citation type="journal article" date="2005" name="Science">
        <title>Antisense Transcription in the Mammalian Transcriptome.</title>
        <authorList>
            <consortium name="RIKEN Genome Exploration Research Group and Genome Science Group (Genome Network Project Core Group) and the FANTOM Consortium"/>
        </authorList>
    </citation>
    <scope>NUCLEOTIDE SEQUENCE</scope>
    <source>
        <strain evidence="15">C57BL/6J</strain>
        <tissue evidence="15">Placenta and extra embryonic tissue</tissue>
    </source>
</reference>
<evidence type="ECO:0000313" key="15">
    <source>
        <dbReference type="EMBL" id="BAE21074.1"/>
    </source>
</evidence>
<evidence type="ECO:0000256" key="12">
    <source>
        <dbReference type="SAM" id="SignalP"/>
    </source>
</evidence>
<keyword evidence="5" id="KW-0677">Repeat</keyword>
<keyword evidence="8" id="KW-0325">Glycoprotein</keyword>
<dbReference type="InterPro" id="IPR000742">
    <property type="entry name" value="EGF"/>
</dbReference>
<keyword evidence="6 11" id="KW-0472">Membrane</keyword>
<feature type="chain" id="PRO_5014309240" description="Mucin-13" evidence="12">
    <location>
        <begin position="20"/>
        <end position="573"/>
    </location>
</feature>
<evidence type="ECO:0000256" key="10">
    <source>
        <dbReference type="SAM" id="MobiDB-lite"/>
    </source>
</evidence>
<keyword evidence="11" id="KW-0812">Transmembrane</keyword>
<name>Q3V1S6_MOUSE</name>